<dbReference type="InterPro" id="IPR017441">
    <property type="entry name" value="Protein_kinase_ATP_BS"/>
</dbReference>
<accession>A0ABU9E627</accession>
<reference evidence="8 9" key="1">
    <citation type="submission" date="2024-02" db="EMBL/GenBank/DDBJ databases">
        <title>A novel Gemmatimonadota bacterium.</title>
        <authorList>
            <person name="Du Z.-J."/>
            <person name="Ye Y.-Q."/>
        </authorList>
    </citation>
    <scope>NUCLEOTIDE SEQUENCE [LARGE SCALE GENOMIC DNA]</scope>
    <source>
        <strain evidence="8 9">DH-20</strain>
    </source>
</reference>
<name>A0ABU9E627_9BACT</name>
<proteinExistence type="predicted"/>
<dbReference type="InterPro" id="IPR008271">
    <property type="entry name" value="Ser/Thr_kinase_AS"/>
</dbReference>
<dbReference type="EMBL" id="JBBHLI010000001">
    <property type="protein sequence ID" value="MEK9499537.1"/>
    <property type="molecule type" value="Genomic_DNA"/>
</dbReference>
<comment type="caution">
    <text evidence="8">The sequence shown here is derived from an EMBL/GenBank/DDBJ whole genome shotgun (WGS) entry which is preliminary data.</text>
</comment>
<dbReference type="SUPFAM" id="SSF48452">
    <property type="entry name" value="TPR-like"/>
    <property type="match status" value="1"/>
</dbReference>
<dbReference type="GO" id="GO:0016301">
    <property type="term" value="F:kinase activity"/>
    <property type="evidence" value="ECO:0007669"/>
    <property type="project" value="UniProtKB-KW"/>
</dbReference>
<evidence type="ECO:0000313" key="9">
    <source>
        <dbReference type="Proteomes" id="UP001484239"/>
    </source>
</evidence>
<sequence length="874" mass="92666">MTAPFERVEAVFARVVDLEPGAAEAMLRDLENSEPTVAAEVRDLLAAHRELTESDFLDAPATALLSSFAEEEDSGPAEGDSIGRYRVEARIGSGGMGQVYRAHDPRLDRTVAIKVLSPWMAADDGAVRRFVREARAASGLDHPHIATVHEVDTTARGRPYIVMAHHPGPTLEAHLAERGALDVASARRIGAEIAGALAAAHAAGIVHRDVKPANVLLTPRGVRVVDFGIAWSDAAGLTRTLLAAGTLPYMSPEQTRGSEAAASTDVWSLGVVLYEMLAGRRPFRGRDEALVQQIRADDPEPAGALRPDLPPDLVDLVSRCLDRDPTRRPSASSVAAALGAEPGSPPSLGAEPGSPPSFGRGREGRRRSRGWAGVAGAVVLAAAVAGVMRFTPADAGPEARSVALLPFEPLDGDEAEVYTRGIQDDLQTRLSGVPGLQVTSPATAEALVARGASAGAADELGVRWVVEGSVGTLGDQLRVNVRLVDPIRGRQQWGRSYLRALTPEGLFTVEEEILSDLASRLGVPATAAASGGAPPDDLGSYRLYVEGRTYLARRTEVGLRRAVDAFQAALAQSPDFAPAWAGLADALVIQGAYGYGERAELLPRARDAAERALAIRPDLAEAHASLGLVIESLDHDGPAALEAYRRATALQPSYLAAHQWTAGLLISLGRLAEARAPLQRAIALDPASPSTRVALARWYQYSDSLGPALEHTRAALNVEPGMPSATMLQGELLREAGRLDEARQMLERALELPGINPAGFPGVWVELSIVHRTLGDSLRAHQLLEALGSPLHPFVEASVQTSLGDTDRALTLLESIPPVLDFSHIIRYHPVFDGLRGDPRMGRILDAYDSAWGLPAAPRGVGGDQDEGQDTAGL</sequence>
<evidence type="ECO:0000256" key="3">
    <source>
        <dbReference type="ARBA" id="ARBA00022777"/>
    </source>
</evidence>
<feature type="binding site" evidence="5">
    <location>
        <position position="114"/>
    </location>
    <ligand>
        <name>ATP</name>
        <dbReference type="ChEBI" id="CHEBI:30616"/>
    </ligand>
</feature>
<evidence type="ECO:0000259" key="7">
    <source>
        <dbReference type="PROSITE" id="PS50011"/>
    </source>
</evidence>
<dbReference type="Gene3D" id="1.25.40.10">
    <property type="entry name" value="Tetratricopeptide repeat domain"/>
    <property type="match status" value="1"/>
</dbReference>
<dbReference type="Gene3D" id="1.10.510.10">
    <property type="entry name" value="Transferase(Phosphotransferase) domain 1"/>
    <property type="match status" value="1"/>
</dbReference>
<dbReference type="SMART" id="SM00220">
    <property type="entry name" value="S_TKc"/>
    <property type="match status" value="1"/>
</dbReference>
<evidence type="ECO:0000313" key="8">
    <source>
        <dbReference type="EMBL" id="MEK9499537.1"/>
    </source>
</evidence>
<keyword evidence="3 8" id="KW-0418">Kinase</keyword>
<dbReference type="InterPro" id="IPR011009">
    <property type="entry name" value="Kinase-like_dom_sf"/>
</dbReference>
<keyword evidence="9" id="KW-1185">Reference proteome</keyword>
<protein>
    <submittedName>
        <fullName evidence="8">Protein kinase</fullName>
    </submittedName>
</protein>
<keyword evidence="2 5" id="KW-0547">Nucleotide-binding</keyword>
<dbReference type="PROSITE" id="PS00107">
    <property type="entry name" value="PROTEIN_KINASE_ATP"/>
    <property type="match status" value="1"/>
</dbReference>
<dbReference type="InterPro" id="IPR011990">
    <property type="entry name" value="TPR-like_helical_dom_sf"/>
</dbReference>
<dbReference type="PROSITE" id="PS00108">
    <property type="entry name" value="PROTEIN_KINASE_ST"/>
    <property type="match status" value="1"/>
</dbReference>
<dbReference type="Pfam" id="PF00069">
    <property type="entry name" value="Pkinase"/>
    <property type="match status" value="1"/>
</dbReference>
<evidence type="ECO:0000256" key="4">
    <source>
        <dbReference type="ARBA" id="ARBA00022840"/>
    </source>
</evidence>
<feature type="domain" description="Protein kinase" evidence="7">
    <location>
        <begin position="85"/>
        <end position="348"/>
    </location>
</feature>
<keyword evidence="4 5" id="KW-0067">ATP-binding</keyword>
<gene>
    <name evidence="8" type="ORF">WI372_00905</name>
</gene>
<dbReference type="RefSeq" id="WP_405276322.1">
    <property type="nucleotide sequence ID" value="NZ_JBBHLI010000001.1"/>
</dbReference>
<evidence type="ECO:0000256" key="6">
    <source>
        <dbReference type="SAM" id="MobiDB-lite"/>
    </source>
</evidence>
<evidence type="ECO:0000256" key="1">
    <source>
        <dbReference type="ARBA" id="ARBA00022679"/>
    </source>
</evidence>
<dbReference type="Proteomes" id="UP001484239">
    <property type="component" value="Unassembled WGS sequence"/>
</dbReference>
<dbReference type="InterPro" id="IPR000719">
    <property type="entry name" value="Prot_kinase_dom"/>
</dbReference>
<dbReference type="Pfam" id="PF13432">
    <property type="entry name" value="TPR_16"/>
    <property type="match status" value="2"/>
</dbReference>
<feature type="region of interest" description="Disordered" evidence="6">
    <location>
        <begin position="323"/>
        <end position="366"/>
    </location>
</feature>
<evidence type="ECO:0000256" key="2">
    <source>
        <dbReference type="ARBA" id="ARBA00022741"/>
    </source>
</evidence>
<dbReference type="PANTHER" id="PTHR43289">
    <property type="entry name" value="MITOGEN-ACTIVATED PROTEIN KINASE KINASE KINASE 20-RELATED"/>
    <property type="match status" value="1"/>
</dbReference>
<keyword evidence="1" id="KW-0808">Transferase</keyword>
<dbReference type="PANTHER" id="PTHR43289:SF6">
    <property type="entry name" value="SERINE_THREONINE-PROTEIN KINASE NEKL-3"/>
    <property type="match status" value="1"/>
</dbReference>
<organism evidence="8 9">
    <name type="scientific">Gaopeijia maritima</name>
    <dbReference type="NCBI Taxonomy" id="3119007"/>
    <lineage>
        <taxon>Bacteria</taxon>
        <taxon>Pseudomonadati</taxon>
        <taxon>Gemmatimonadota</taxon>
        <taxon>Longimicrobiia</taxon>
        <taxon>Gaopeijiales</taxon>
        <taxon>Gaopeijiaceae</taxon>
        <taxon>Gaopeijia</taxon>
    </lineage>
</organism>
<dbReference type="SUPFAM" id="SSF56112">
    <property type="entry name" value="Protein kinase-like (PK-like)"/>
    <property type="match status" value="1"/>
</dbReference>
<dbReference type="Gene3D" id="3.30.200.20">
    <property type="entry name" value="Phosphorylase Kinase, domain 1"/>
    <property type="match status" value="1"/>
</dbReference>
<dbReference type="CDD" id="cd14014">
    <property type="entry name" value="STKc_PknB_like"/>
    <property type="match status" value="1"/>
</dbReference>
<dbReference type="PROSITE" id="PS50011">
    <property type="entry name" value="PROTEIN_KINASE_DOM"/>
    <property type="match status" value="1"/>
</dbReference>
<evidence type="ECO:0000256" key="5">
    <source>
        <dbReference type="PROSITE-ProRule" id="PRU10141"/>
    </source>
</evidence>